<dbReference type="AlphaFoldDB" id="A0AAE3XFK2"/>
<evidence type="ECO:0000313" key="2">
    <source>
        <dbReference type="Proteomes" id="UP001185331"/>
    </source>
</evidence>
<dbReference type="Proteomes" id="UP001185331">
    <property type="component" value="Unassembled WGS sequence"/>
</dbReference>
<comment type="caution">
    <text evidence="1">The sequence shown here is derived from an EMBL/GenBank/DDBJ whole genome shotgun (WGS) entry which is preliminary data.</text>
</comment>
<organism evidence="1 2">
    <name type="scientific">Deinococcus soli</name>
    <name type="common">ex Cha et al. 2016</name>
    <dbReference type="NCBI Taxonomy" id="1309411"/>
    <lineage>
        <taxon>Bacteria</taxon>
        <taxon>Thermotogati</taxon>
        <taxon>Deinococcota</taxon>
        <taxon>Deinococci</taxon>
        <taxon>Deinococcales</taxon>
        <taxon>Deinococcaceae</taxon>
        <taxon>Deinococcus</taxon>
    </lineage>
</organism>
<accession>A0AAE3XFK2</accession>
<name>A0AAE3XFK2_9DEIO</name>
<protein>
    <submittedName>
        <fullName evidence="1">Uncharacterized protein</fullName>
    </submittedName>
</protein>
<proteinExistence type="predicted"/>
<gene>
    <name evidence="1" type="ORF">J2Y00_002400</name>
</gene>
<reference evidence="1" key="1">
    <citation type="submission" date="2023-07" db="EMBL/GenBank/DDBJ databases">
        <title>Sorghum-associated microbial communities from plants grown in Nebraska, USA.</title>
        <authorList>
            <person name="Schachtman D."/>
        </authorList>
    </citation>
    <scope>NUCLEOTIDE SEQUENCE</scope>
    <source>
        <strain evidence="1">BE330</strain>
    </source>
</reference>
<sequence>MAGYVTPGWQEMEDQGSVSVNPGVWNTLRRTSVLGQVQGGVVRVLGTVFAFEGPALPDGTDVEVRAVRNYEARPVDGPALLAEREAARLAAFQARGADGGREARLEPLTRSLDPRVWGALRSAVHAGVVTAGQVRVAALDVTFDFHDVVDALVDGTEVDVYATRDVYCRAART</sequence>
<evidence type="ECO:0000313" key="1">
    <source>
        <dbReference type="EMBL" id="MDR6218803.1"/>
    </source>
</evidence>
<dbReference type="RefSeq" id="WP_309853421.1">
    <property type="nucleotide sequence ID" value="NZ_JAVDQJ010000004.1"/>
</dbReference>
<dbReference type="EMBL" id="JAVDQK010000005">
    <property type="protein sequence ID" value="MDR6218803.1"/>
    <property type="molecule type" value="Genomic_DNA"/>
</dbReference>